<dbReference type="SUPFAM" id="SSF53822">
    <property type="entry name" value="Periplasmic binding protein-like I"/>
    <property type="match status" value="1"/>
</dbReference>
<dbReference type="SUPFAM" id="SSF53850">
    <property type="entry name" value="Periplasmic binding protein-like II"/>
    <property type="match status" value="1"/>
</dbReference>
<evidence type="ECO:0000256" key="6">
    <source>
        <dbReference type="ARBA" id="ARBA00022729"/>
    </source>
</evidence>
<keyword evidence="6" id="KW-0732">Signal</keyword>
<dbReference type="FunFam" id="1.10.287.70:FF:000172">
    <property type="entry name" value="Glutamate receptor"/>
    <property type="match status" value="1"/>
</dbReference>
<dbReference type="PIRSF" id="PIRSF037090">
    <property type="entry name" value="Iontro_Glu-like_rcpt_pln"/>
    <property type="match status" value="1"/>
</dbReference>
<proteinExistence type="inferred from homology"/>
<dbReference type="CDD" id="cd19990">
    <property type="entry name" value="PBP1_GABAb_receptor_plant"/>
    <property type="match status" value="1"/>
</dbReference>
<protein>
    <recommendedName>
        <fullName evidence="15">Glutamate receptor</fullName>
    </recommendedName>
</protein>
<keyword evidence="11" id="KW-0325">Glycoprotein</keyword>
<evidence type="ECO:0000259" key="17">
    <source>
        <dbReference type="SMART" id="SM00079"/>
    </source>
</evidence>
<keyword evidence="5 16" id="KW-0812">Transmembrane</keyword>
<keyword evidence="10 15" id="KW-0675">Receptor</keyword>
<evidence type="ECO:0000256" key="8">
    <source>
        <dbReference type="ARBA" id="ARBA00023065"/>
    </source>
</evidence>
<dbReference type="FunFam" id="3.40.50.2300:FF:000188">
    <property type="entry name" value="Glutamate receptor"/>
    <property type="match status" value="1"/>
</dbReference>
<dbReference type="InterPro" id="IPR015683">
    <property type="entry name" value="Ionotropic_Glu_rcpt"/>
</dbReference>
<evidence type="ECO:0000256" key="1">
    <source>
        <dbReference type="ARBA" id="ARBA00004141"/>
    </source>
</evidence>
<keyword evidence="4 15" id="KW-0813">Transport</keyword>
<dbReference type="InterPro" id="IPR028082">
    <property type="entry name" value="Peripla_BP_I"/>
</dbReference>
<dbReference type="InterPro" id="IPR001320">
    <property type="entry name" value="Iontro_rcpt_C"/>
</dbReference>
<dbReference type="AlphaFoldDB" id="A0A2Z7CUI0"/>
<evidence type="ECO:0000256" key="5">
    <source>
        <dbReference type="ARBA" id="ARBA00022692"/>
    </source>
</evidence>
<comment type="similarity">
    <text evidence="2 15">Belongs to the glutamate-gated ion channel (TC 1.A.10.1) family.</text>
</comment>
<comment type="function">
    <text evidence="14">Glutamate-gated receptor that probably acts as a non-selective cation channel. May be involved in light-signal transduction and calcium homeostasis via the regulation of calcium influx into cells.</text>
</comment>
<dbReference type="Pfam" id="PF00060">
    <property type="entry name" value="Lig_chan"/>
    <property type="match status" value="1"/>
</dbReference>
<keyword evidence="19" id="KW-1185">Reference proteome</keyword>
<keyword evidence="13 15" id="KW-0407">Ion channel</keyword>
<dbReference type="EMBL" id="KQ993919">
    <property type="protein sequence ID" value="KZV48349.1"/>
    <property type="molecule type" value="Genomic_DNA"/>
</dbReference>
<feature type="transmembrane region" description="Helical" evidence="16">
    <location>
        <begin position="429"/>
        <end position="447"/>
    </location>
</feature>
<keyword evidence="9 15" id="KW-0472">Membrane</keyword>
<evidence type="ECO:0000256" key="10">
    <source>
        <dbReference type="ARBA" id="ARBA00023170"/>
    </source>
</evidence>
<dbReference type="PANTHER" id="PTHR34836:SF1">
    <property type="entry name" value="OS09G0428600 PROTEIN"/>
    <property type="match status" value="1"/>
</dbReference>
<comment type="subunit">
    <text evidence="3">May form heteromers.</text>
</comment>
<evidence type="ECO:0000256" key="3">
    <source>
        <dbReference type="ARBA" id="ARBA00011095"/>
    </source>
</evidence>
<keyword evidence="7 16" id="KW-1133">Transmembrane helix</keyword>
<keyword evidence="8 15" id="KW-0406">Ion transport</keyword>
<dbReference type="GO" id="GO:0015276">
    <property type="term" value="F:ligand-gated monoatomic ion channel activity"/>
    <property type="evidence" value="ECO:0007669"/>
    <property type="project" value="InterPro"/>
</dbReference>
<dbReference type="SMART" id="SM00079">
    <property type="entry name" value="PBPe"/>
    <property type="match status" value="1"/>
</dbReference>
<gene>
    <name evidence="18" type="ORF">F511_41731</name>
</gene>
<feature type="transmembrane region" description="Helical" evidence="16">
    <location>
        <begin position="670"/>
        <end position="692"/>
    </location>
</feature>
<evidence type="ECO:0000256" key="12">
    <source>
        <dbReference type="ARBA" id="ARBA00023286"/>
    </source>
</evidence>
<evidence type="ECO:0000256" key="2">
    <source>
        <dbReference type="ARBA" id="ARBA00008685"/>
    </source>
</evidence>
<dbReference type="Proteomes" id="UP000250235">
    <property type="component" value="Unassembled WGS sequence"/>
</dbReference>
<accession>A0A2Z7CUI0</accession>
<dbReference type="Gene3D" id="1.10.287.70">
    <property type="match status" value="1"/>
</dbReference>
<organism evidence="18 19">
    <name type="scientific">Dorcoceras hygrometricum</name>
    <dbReference type="NCBI Taxonomy" id="472368"/>
    <lineage>
        <taxon>Eukaryota</taxon>
        <taxon>Viridiplantae</taxon>
        <taxon>Streptophyta</taxon>
        <taxon>Embryophyta</taxon>
        <taxon>Tracheophyta</taxon>
        <taxon>Spermatophyta</taxon>
        <taxon>Magnoliopsida</taxon>
        <taxon>eudicotyledons</taxon>
        <taxon>Gunneridae</taxon>
        <taxon>Pentapetalae</taxon>
        <taxon>asterids</taxon>
        <taxon>lamiids</taxon>
        <taxon>Lamiales</taxon>
        <taxon>Gesneriaceae</taxon>
        <taxon>Didymocarpoideae</taxon>
        <taxon>Trichosporeae</taxon>
        <taxon>Loxocarpinae</taxon>
        <taxon>Dorcoceras</taxon>
    </lineage>
</organism>
<evidence type="ECO:0000256" key="15">
    <source>
        <dbReference type="PIRNR" id="PIRNR037090"/>
    </source>
</evidence>
<reference evidence="18 19" key="1">
    <citation type="journal article" date="2015" name="Proc. Natl. Acad. Sci. U.S.A.">
        <title>The resurrection genome of Boea hygrometrica: A blueprint for survival of dehydration.</title>
        <authorList>
            <person name="Xiao L."/>
            <person name="Yang G."/>
            <person name="Zhang L."/>
            <person name="Yang X."/>
            <person name="Zhao S."/>
            <person name="Ji Z."/>
            <person name="Zhou Q."/>
            <person name="Hu M."/>
            <person name="Wang Y."/>
            <person name="Chen M."/>
            <person name="Xu Y."/>
            <person name="Jin H."/>
            <person name="Xiao X."/>
            <person name="Hu G."/>
            <person name="Bao F."/>
            <person name="Hu Y."/>
            <person name="Wan P."/>
            <person name="Li L."/>
            <person name="Deng X."/>
            <person name="Kuang T."/>
            <person name="Xiang C."/>
            <person name="Zhu J.K."/>
            <person name="Oliver M.J."/>
            <person name="He Y."/>
        </authorList>
    </citation>
    <scope>NUCLEOTIDE SEQUENCE [LARGE SCALE GENOMIC DNA]</scope>
    <source>
        <strain evidence="19">cv. XS01</strain>
    </source>
</reference>
<dbReference type="InterPro" id="IPR044440">
    <property type="entry name" value="GABAb_receptor_plant_PBP1"/>
</dbReference>
<evidence type="ECO:0000256" key="9">
    <source>
        <dbReference type="ARBA" id="ARBA00023136"/>
    </source>
</evidence>
<dbReference type="InterPro" id="IPR017103">
    <property type="entry name" value="Iontropic_Glu_rcpt_pln"/>
</dbReference>
<dbReference type="GO" id="GO:0016020">
    <property type="term" value="C:membrane"/>
    <property type="evidence" value="ECO:0007669"/>
    <property type="project" value="UniProtKB-SubCell"/>
</dbReference>
<feature type="domain" description="Ionotropic glutamate receptor C-terminal" evidence="17">
    <location>
        <begin position="361"/>
        <end position="643"/>
    </location>
</feature>
<evidence type="ECO:0000256" key="4">
    <source>
        <dbReference type="ARBA" id="ARBA00022448"/>
    </source>
</evidence>
<dbReference type="OrthoDB" id="1911081at2759"/>
<dbReference type="Pfam" id="PF01094">
    <property type="entry name" value="ANF_receptor"/>
    <property type="match status" value="1"/>
</dbReference>
<evidence type="ECO:0000256" key="7">
    <source>
        <dbReference type="ARBA" id="ARBA00022989"/>
    </source>
</evidence>
<evidence type="ECO:0000256" key="16">
    <source>
        <dbReference type="SAM" id="Phobius"/>
    </source>
</evidence>
<dbReference type="InterPro" id="IPR001828">
    <property type="entry name" value="ANF_lig-bd_rcpt"/>
</dbReference>
<comment type="subcellular location">
    <subcellularLocation>
        <location evidence="1">Membrane</location>
        <topology evidence="1">Multi-pass membrane protein</topology>
    </subcellularLocation>
</comment>
<dbReference type="Gene3D" id="3.40.50.2300">
    <property type="match status" value="2"/>
</dbReference>
<name>A0A2Z7CUI0_9LAMI</name>
<evidence type="ECO:0000313" key="18">
    <source>
        <dbReference type="EMBL" id="KZV48349.1"/>
    </source>
</evidence>
<keyword evidence="12 15" id="KW-1071">Ligand-gated ion channel</keyword>
<evidence type="ECO:0000256" key="13">
    <source>
        <dbReference type="ARBA" id="ARBA00023303"/>
    </source>
</evidence>
<dbReference type="PANTHER" id="PTHR34836">
    <property type="entry name" value="OS06G0188250 PROTEIN"/>
    <property type="match status" value="1"/>
</dbReference>
<evidence type="ECO:0000313" key="19">
    <source>
        <dbReference type="Proteomes" id="UP000250235"/>
    </source>
</evidence>
<evidence type="ECO:0000256" key="14">
    <source>
        <dbReference type="ARBA" id="ARBA00049638"/>
    </source>
</evidence>
<evidence type="ECO:0000256" key="11">
    <source>
        <dbReference type="ARBA" id="ARBA00023180"/>
    </source>
</evidence>
<feature type="transmembrane region" description="Helical" evidence="16">
    <location>
        <begin position="489"/>
        <end position="509"/>
    </location>
</feature>
<comment type="function">
    <text evidence="15">Glutamate-gated receptor that probably acts as non-selective cation channel.</text>
</comment>
<sequence>MDAALSLLKDVEVDAIIGPQKSAQASFVVGLGDRAHVPIISFSATSPSLHPRSQYFVQTGLSDAAQVGAIAAIVGHFKWHQVVLVYEDSDYGNGIVSYLANAFQDVNARISYRSVIPLNAIDDFLLQELYKMKTMQTRVFVLHLSSSLASKLFVKAKEAGMMGEGYAWIVTSGVMDLFYSLDSHVVDSMQGVLGVKPLVRRSGLLDSLAKRWKRKFLADNPNALQAELSLYCLWASDTLRALAMAAEGAGGRMPASSQINASVSNSTNLFTTKISGRGAKILEAIKNFTFQGFAGKFHLVEGQLEPSAFQILNVVGKGEREVGIWTTSQGISSRRNLNGNSSSLGSIIFPGDSKATPRGWEFPVSGKNLELEYQFKLDCHAVSIEYVPFGNSNGSNLSYDELIVQVSRGTYDAAVGDITITFNRSHRDLWLISIALFILTGVALWILEHKFNEAYRGPPGEHTGMIFYFPFMSLVFAHREKIVSNLARLVVVVWMFVVLILSSTFTATLSANLTVQRLSPDGATVKELNRTKAIVGCRDGSFIKDFLLKLGFDESRIKTCKTAELCEQALANGSIAALFSVRPYTNLFLSEYGDKYMSTGEIYPTDGFAYAFAKGSPLVSDVSRGVVKLMDNGMISEIEGRCKIRLFEEDDAVLDGGVGQEPIQLSSFKVLFALTGGVTMTCLAYFVIRYLYQNRDFVSMVWSSSNSVWSKVVAVCKHFDQRDATSFRDRGYWVEGSPGIRPSSTVVPVSSDDQIHNV</sequence>